<proteinExistence type="predicted"/>
<organism evidence="1 2">
    <name type="scientific">Hymenolepis diminuta</name>
    <name type="common">Rat tapeworm</name>
    <dbReference type="NCBI Taxonomy" id="6216"/>
    <lineage>
        <taxon>Eukaryota</taxon>
        <taxon>Metazoa</taxon>
        <taxon>Spiralia</taxon>
        <taxon>Lophotrochozoa</taxon>
        <taxon>Platyhelminthes</taxon>
        <taxon>Cestoda</taxon>
        <taxon>Eucestoda</taxon>
        <taxon>Cyclophyllidea</taxon>
        <taxon>Hymenolepididae</taxon>
        <taxon>Hymenolepis</taxon>
    </lineage>
</organism>
<protein>
    <submittedName>
        <fullName evidence="1">Uncharacterized protein</fullName>
    </submittedName>
</protein>
<keyword evidence="2" id="KW-1185">Reference proteome</keyword>
<evidence type="ECO:0000313" key="2">
    <source>
        <dbReference type="Proteomes" id="UP000321570"/>
    </source>
</evidence>
<gene>
    <name evidence="1" type="ORF">WMSIL1_LOCUS7867</name>
</gene>
<dbReference type="AlphaFoldDB" id="A0A564YMS0"/>
<evidence type="ECO:0000313" key="1">
    <source>
        <dbReference type="EMBL" id="VUZ48562.1"/>
    </source>
</evidence>
<sequence length="124" mass="13633">MCLLAQVAHASCPCISTPSHAQTRWLYTVPTLTSLSLSLAPLIPHCGLINTYWPSQIFVFCSKIVVIPYDLQFAAIGKRGNALTSTGSAKSIPHHRQHENSITIHLLGRRLADHIPPHSDTEDQ</sequence>
<dbReference type="EMBL" id="CABIJS010000299">
    <property type="protein sequence ID" value="VUZ48562.1"/>
    <property type="molecule type" value="Genomic_DNA"/>
</dbReference>
<name>A0A564YMS0_HYMDI</name>
<accession>A0A564YMS0</accession>
<reference evidence="1 2" key="1">
    <citation type="submission" date="2019-07" db="EMBL/GenBank/DDBJ databases">
        <authorList>
            <person name="Jastrzebski P J."/>
            <person name="Paukszto L."/>
            <person name="Jastrzebski P J."/>
        </authorList>
    </citation>
    <scope>NUCLEOTIDE SEQUENCE [LARGE SCALE GENOMIC DNA]</scope>
    <source>
        <strain evidence="1 2">WMS-il1</strain>
    </source>
</reference>
<dbReference type="Proteomes" id="UP000321570">
    <property type="component" value="Unassembled WGS sequence"/>
</dbReference>